<accession>A0ABU1UZK1</accession>
<dbReference type="PANTHER" id="PTHR38445">
    <property type="entry name" value="HTH-TYPE TRANSCRIPTIONAL REPRESSOR YTRA"/>
    <property type="match status" value="1"/>
</dbReference>
<keyword evidence="3" id="KW-0804">Transcription</keyword>
<evidence type="ECO:0000256" key="1">
    <source>
        <dbReference type="ARBA" id="ARBA00023015"/>
    </source>
</evidence>
<dbReference type="SUPFAM" id="SSF46785">
    <property type="entry name" value="Winged helix' DNA-binding domain"/>
    <property type="match status" value="1"/>
</dbReference>
<dbReference type="InterPro" id="IPR000524">
    <property type="entry name" value="Tscrpt_reg_HTH_GntR"/>
</dbReference>
<evidence type="ECO:0000313" key="5">
    <source>
        <dbReference type="EMBL" id="MDR7090532.1"/>
    </source>
</evidence>
<evidence type="ECO:0000313" key="6">
    <source>
        <dbReference type="Proteomes" id="UP001253595"/>
    </source>
</evidence>
<reference evidence="5 6" key="1">
    <citation type="submission" date="2023-07" db="EMBL/GenBank/DDBJ databases">
        <title>Sorghum-associated microbial communities from plants grown in Nebraska, USA.</title>
        <authorList>
            <person name="Schachtman D."/>
        </authorList>
    </citation>
    <scope>NUCLEOTIDE SEQUENCE [LARGE SCALE GENOMIC DNA]</scope>
    <source>
        <strain evidence="5 6">BE190</strain>
    </source>
</reference>
<organism evidence="5 6">
    <name type="scientific">Cellvibrio fibrivorans</name>
    <dbReference type="NCBI Taxonomy" id="126350"/>
    <lineage>
        <taxon>Bacteria</taxon>
        <taxon>Pseudomonadati</taxon>
        <taxon>Pseudomonadota</taxon>
        <taxon>Gammaproteobacteria</taxon>
        <taxon>Cellvibrionales</taxon>
        <taxon>Cellvibrionaceae</taxon>
        <taxon>Cellvibrio</taxon>
    </lineage>
</organism>
<gene>
    <name evidence="5" type="ORF">J2X05_002556</name>
</gene>
<dbReference type="Pfam" id="PF00392">
    <property type="entry name" value="GntR"/>
    <property type="match status" value="1"/>
</dbReference>
<dbReference type="Gene3D" id="6.10.250.1220">
    <property type="match status" value="1"/>
</dbReference>
<dbReference type="InterPro" id="IPR036390">
    <property type="entry name" value="WH_DNA-bd_sf"/>
</dbReference>
<protein>
    <submittedName>
        <fullName evidence="5">GntR family transcriptional regulator</fullName>
    </submittedName>
</protein>
<dbReference type="CDD" id="cd07377">
    <property type="entry name" value="WHTH_GntR"/>
    <property type="match status" value="1"/>
</dbReference>
<dbReference type="PANTHER" id="PTHR38445:SF10">
    <property type="entry name" value="GNTR-FAMILY TRANSCRIPTIONAL REGULATOR"/>
    <property type="match status" value="1"/>
</dbReference>
<sequence>MNWNDDQPIYRQLREKIVALVLSGVFKEGDALPSVRQVASDYQINHITVSKAYQELVDMGLVEARRGMGMYVVQGAQQKLHDIEKEKFISTEVPALLLRMRQLGVSKKELIAALQAAQGE</sequence>
<evidence type="ECO:0000259" key="4">
    <source>
        <dbReference type="PROSITE" id="PS50949"/>
    </source>
</evidence>
<keyword evidence="2" id="KW-0238">DNA-binding</keyword>
<dbReference type="InterPro" id="IPR036388">
    <property type="entry name" value="WH-like_DNA-bd_sf"/>
</dbReference>
<dbReference type="Gene3D" id="1.10.10.10">
    <property type="entry name" value="Winged helix-like DNA-binding domain superfamily/Winged helix DNA-binding domain"/>
    <property type="match status" value="1"/>
</dbReference>
<dbReference type="PROSITE" id="PS50949">
    <property type="entry name" value="HTH_GNTR"/>
    <property type="match status" value="1"/>
</dbReference>
<proteinExistence type="predicted"/>
<dbReference type="SMART" id="SM00345">
    <property type="entry name" value="HTH_GNTR"/>
    <property type="match status" value="1"/>
</dbReference>
<dbReference type="RefSeq" id="WP_331351182.1">
    <property type="nucleotide sequence ID" value="NZ_JAVDVX010000004.1"/>
</dbReference>
<dbReference type="EMBL" id="JAVDVX010000004">
    <property type="protein sequence ID" value="MDR7090532.1"/>
    <property type="molecule type" value="Genomic_DNA"/>
</dbReference>
<name>A0ABU1UZK1_9GAMM</name>
<evidence type="ECO:0000256" key="2">
    <source>
        <dbReference type="ARBA" id="ARBA00023125"/>
    </source>
</evidence>
<keyword evidence="1" id="KW-0805">Transcription regulation</keyword>
<evidence type="ECO:0000256" key="3">
    <source>
        <dbReference type="ARBA" id="ARBA00023163"/>
    </source>
</evidence>
<feature type="domain" description="HTH gntR-type" evidence="4">
    <location>
        <begin position="7"/>
        <end position="75"/>
    </location>
</feature>
<dbReference type="Proteomes" id="UP001253595">
    <property type="component" value="Unassembled WGS sequence"/>
</dbReference>
<comment type="caution">
    <text evidence="5">The sequence shown here is derived from an EMBL/GenBank/DDBJ whole genome shotgun (WGS) entry which is preliminary data.</text>
</comment>
<keyword evidence="6" id="KW-1185">Reference proteome</keyword>